<keyword evidence="1" id="KW-0560">Oxidoreductase</keyword>
<dbReference type="Gene3D" id="2.30.110.10">
    <property type="entry name" value="Electron Transport, Fmn-binding Protein, Chain A"/>
    <property type="match status" value="1"/>
</dbReference>
<evidence type="ECO:0000259" key="2">
    <source>
        <dbReference type="SMART" id="SM00903"/>
    </source>
</evidence>
<gene>
    <name evidence="3" type="ORF">C8N42_102246</name>
</gene>
<evidence type="ECO:0000256" key="1">
    <source>
        <dbReference type="ARBA" id="ARBA00023002"/>
    </source>
</evidence>
<dbReference type="PANTHER" id="PTHR30466">
    <property type="entry name" value="FLAVIN REDUCTASE"/>
    <property type="match status" value="1"/>
</dbReference>
<reference evidence="3 4" key="1">
    <citation type="submission" date="2018-04" db="EMBL/GenBank/DDBJ databases">
        <title>Genomic Encyclopedia of Archaeal and Bacterial Type Strains, Phase II (KMG-II): from individual species to whole genera.</title>
        <authorList>
            <person name="Goeker M."/>
        </authorList>
    </citation>
    <scope>NUCLEOTIDE SEQUENCE [LARGE SCALE GENOMIC DNA]</scope>
    <source>
        <strain evidence="3 4">DSM 100434</strain>
    </source>
</reference>
<dbReference type="InterPro" id="IPR050268">
    <property type="entry name" value="NADH-dep_flavin_reductase"/>
</dbReference>
<name>A0A2T5HUT0_9RHOB</name>
<dbReference type="PANTHER" id="PTHR30466:SF1">
    <property type="entry name" value="FMN REDUCTASE (NADH) RUTF"/>
    <property type="match status" value="1"/>
</dbReference>
<dbReference type="GO" id="GO:0010181">
    <property type="term" value="F:FMN binding"/>
    <property type="evidence" value="ECO:0007669"/>
    <property type="project" value="InterPro"/>
</dbReference>
<sequence length="165" mass="17410">MAITKELFRTSMALFPGAVTLITVGAGPARRGLTATAVCSLTDEPPSLLICVNRKVEACAEITRAGQFSVQLLAEDGDALAMRFAGAGGVRGAEKFAEGAWSEFDMGLPSLDTALASLACTVTSESDNGSHRVFIGRIEEARLRPEAGKALVYAHARFHRLQEAG</sequence>
<dbReference type="InterPro" id="IPR012349">
    <property type="entry name" value="Split_barrel_FMN-bd"/>
</dbReference>
<evidence type="ECO:0000313" key="4">
    <source>
        <dbReference type="Proteomes" id="UP000244077"/>
    </source>
</evidence>
<evidence type="ECO:0000313" key="3">
    <source>
        <dbReference type="EMBL" id="PTQ75326.1"/>
    </source>
</evidence>
<dbReference type="GO" id="GO:0042602">
    <property type="term" value="F:riboflavin reductase (NADPH) activity"/>
    <property type="evidence" value="ECO:0007669"/>
    <property type="project" value="TreeGrafter"/>
</dbReference>
<accession>A0A2T5HUT0</accession>
<proteinExistence type="predicted"/>
<dbReference type="AlphaFoldDB" id="A0A2T5HUT0"/>
<organism evidence="3 4">
    <name type="scientific">Celeribacter persicus</name>
    <dbReference type="NCBI Taxonomy" id="1651082"/>
    <lineage>
        <taxon>Bacteria</taxon>
        <taxon>Pseudomonadati</taxon>
        <taxon>Pseudomonadota</taxon>
        <taxon>Alphaproteobacteria</taxon>
        <taxon>Rhodobacterales</taxon>
        <taxon>Roseobacteraceae</taxon>
        <taxon>Celeribacter</taxon>
    </lineage>
</organism>
<dbReference type="InterPro" id="IPR002563">
    <property type="entry name" value="Flavin_Rdtase-like_dom"/>
</dbReference>
<comment type="caution">
    <text evidence="3">The sequence shown here is derived from an EMBL/GenBank/DDBJ whole genome shotgun (WGS) entry which is preliminary data.</text>
</comment>
<dbReference type="SMART" id="SM00903">
    <property type="entry name" value="Flavin_Reduct"/>
    <property type="match status" value="1"/>
</dbReference>
<dbReference type="EMBL" id="QAOH01000002">
    <property type="protein sequence ID" value="PTQ75326.1"/>
    <property type="molecule type" value="Genomic_DNA"/>
</dbReference>
<feature type="domain" description="Flavin reductase like" evidence="2">
    <location>
        <begin position="12"/>
        <end position="160"/>
    </location>
</feature>
<keyword evidence="4" id="KW-1185">Reference proteome</keyword>
<dbReference type="Pfam" id="PF01613">
    <property type="entry name" value="Flavin_Reduct"/>
    <property type="match status" value="1"/>
</dbReference>
<dbReference type="RefSeq" id="WP_170109197.1">
    <property type="nucleotide sequence ID" value="NZ_QAOH01000002.1"/>
</dbReference>
<dbReference type="SUPFAM" id="SSF50475">
    <property type="entry name" value="FMN-binding split barrel"/>
    <property type="match status" value="1"/>
</dbReference>
<protein>
    <submittedName>
        <fullName evidence="3">Flavin reductase (NADH)/flavin reductase</fullName>
    </submittedName>
</protein>
<dbReference type="Proteomes" id="UP000244077">
    <property type="component" value="Unassembled WGS sequence"/>
</dbReference>